<keyword evidence="6 11" id="KW-0812">Transmembrane</keyword>
<name>A0A0L0DLS7_THETB</name>
<feature type="transmembrane region" description="Helical" evidence="11">
    <location>
        <begin position="399"/>
        <end position="415"/>
    </location>
</feature>
<dbReference type="AlphaFoldDB" id="A0A0L0DLS7"/>
<dbReference type="InterPro" id="IPR005599">
    <property type="entry name" value="GPI_mannosylTrfase"/>
</dbReference>
<dbReference type="EC" id="2.4.1.-" evidence="11"/>
<feature type="transmembrane region" description="Helical" evidence="11">
    <location>
        <begin position="65"/>
        <end position="86"/>
    </location>
</feature>
<feature type="transmembrane region" description="Helical" evidence="11">
    <location>
        <begin position="98"/>
        <end position="118"/>
    </location>
</feature>
<dbReference type="PANTHER" id="PTHR22760:SF3">
    <property type="entry name" value="GPI MANNOSYLTRANSFERASE 4"/>
    <property type="match status" value="1"/>
</dbReference>
<feature type="transmembrane region" description="Helical" evidence="11">
    <location>
        <begin position="427"/>
        <end position="444"/>
    </location>
</feature>
<feature type="transmembrane region" description="Helical" evidence="11">
    <location>
        <begin position="276"/>
        <end position="294"/>
    </location>
</feature>
<dbReference type="PANTHER" id="PTHR22760">
    <property type="entry name" value="GLYCOSYLTRANSFERASE"/>
    <property type="match status" value="1"/>
</dbReference>
<organism evidence="14 15">
    <name type="scientific">Thecamonas trahens ATCC 50062</name>
    <dbReference type="NCBI Taxonomy" id="461836"/>
    <lineage>
        <taxon>Eukaryota</taxon>
        <taxon>Apusozoa</taxon>
        <taxon>Apusomonadida</taxon>
        <taxon>Apusomonadidae</taxon>
        <taxon>Thecamonas</taxon>
    </lineage>
</organism>
<evidence type="ECO:0000256" key="3">
    <source>
        <dbReference type="ARBA" id="ARBA00022502"/>
    </source>
</evidence>
<accession>A0A0L0DLS7</accession>
<keyword evidence="3" id="KW-0337">GPI-anchor biosynthesis</keyword>
<comment type="pathway">
    <text evidence="2">Glycolipid biosynthesis; glycosylphosphatidylinositol-anchor biosynthesis.</text>
</comment>
<reference evidence="14 15" key="1">
    <citation type="submission" date="2010-05" db="EMBL/GenBank/DDBJ databases">
        <title>The Genome Sequence of Thecamonas trahens ATCC 50062.</title>
        <authorList>
            <consortium name="The Broad Institute Genome Sequencing Platform"/>
            <person name="Russ C."/>
            <person name="Cuomo C."/>
            <person name="Shea T."/>
            <person name="Young S.K."/>
            <person name="Zeng Q."/>
            <person name="Koehrsen M."/>
            <person name="Haas B."/>
            <person name="Borodovsky M."/>
            <person name="Guigo R."/>
            <person name="Alvarado L."/>
            <person name="Berlin A."/>
            <person name="Bochicchio J."/>
            <person name="Borenstein D."/>
            <person name="Chapman S."/>
            <person name="Chen Z."/>
            <person name="Freedman E."/>
            <person name="Gellesch M."/>
            <person name="Goldberg J."/>
            <person name="Griggs A."/>
            <person name="Gujja S."/>
            <person name="Heilman E."/>
            <person name="Heiman D."/>
            <person name="Hepburn T."/>
            <person name="Howarth C."/>
            <person name="Jen D."/>
            <person name="Larson L."/>
            <person name="Mehta T."/>
            <person name="Park D."/>
            <person name="Pearson M."/>
            <person name="Roberts A."/>
            <person name="Saif S."/>
            <person name="Shenoy N."/>
            <person name="Sisk P."/>
            <person name="Stolte C."/>
            <person name="Sykes S."/>
            <person name="Thomson T."/>
            <person name="Walk T."/>
            <person name="White J."/>
            <person name="Yandava C."/>
            <person name="Burger G."/>
            <person name="Gray M.W."/>
            <person name="Holland P.W.H."/>
            <person name="King N."/>
            <person name="Lang F.B.F."/>
            <person name="Roger A.J."/>
            <person name="Ruiz-Trillo I."/>
            <person name="Lander E."/>
            <person name="Nusbaum C."/>
        </authorList>
    </citation>
    <scope>NUCLEOTIDE SEQUENCE [LARGE SCALE GENOMIC DNA]</scope>
    <source>
        <strain evidence="14 15">ATCC 50062</strain>
    </source>
</reference>
<comment type="subcellular location">
    <subcellularLocation>
        <location evidence="1 11">Endoplasmic reticulum membrane</location>
        <topology evidence="1 11">Multi-pass membrane protein</topology>
    </subcellularLocation>
</comment>
<evidence type="ECO:0000256" key="10">
    <source>
        <dbReference type="ARBA" id="ARBA00038466"/>
    </source>
</evidence>
<feature type="compositionally biased region" description="Low complexity" evidence="12">
    <location>
        <begin position="128"/>
        <end position="147"/>
    </location>
</feature>
<feature type="chain" id="PRO_5005537648" description="Mannosyltransferase" evidence="13">
    <location>
        <begin position="26"/>
        <end position="525"/>
    </location>
</feature>
<dbReference type="Pfam" id="PF03901">
    <property type="entry name" value="Glyco_transf_22"/>
    <property type="match status" value="1"/>
</dbReference>
<evidence type="ECO:0000256" key="12">
    <source>
        <dbReference type="SAM" id="MobiDB-lite"/>
    </source>
</evidence>
<dbReference type="STRING" id="461836.A0A0L0DLS7"/>
<keyword evidence="8 11" id="KW-1133">Transmembrane helix</keyword>
<sequence length="525" mass="54614">MCLFSKPPPLALVAALLLAAAVVSPSYLHPDEHHQTAELVAPSVLATRPHLPWEATAAAPLRSLYIPWLVAGLPWMLISAIAPSALTPSVIVAAPRIASALFIALPAHCCVMALARALSKDVPDAGVAGRPGSAASASSPRKASVRSTSQVRREGLRLRHRHSVTDEEPLASAQPPPSSVGDAHGFVASVGWLMATAWPVLIIGARPLANGVEAAAAAAALLTADRWRRRDCNASDIVPVAVVVALGIYLRPSFLGFAGGLALVMASWAGWDPKRMFGSVAVGLAVVAGVWLAAACGETLLYRYTLSDHTGHNYEALVVPPINFVAYNGDAASVASHGLHPRATHALVNTVMLFGPLWAMAGYGLAAGRQMSAGLRWVMVPALAFLCLLSIVPHQEPRFLAPMMASVAVLGAGAVQELGPIGRKRFWASWAVFNLATLGVFGVLHQGGVVPGAVWVASEAGPDATVVGFHTYMLPAHVIARSGARVVDLGGTGVSALVEALSRSGGRAFVLAPSTRHRLLSAPLV</sequence>
<dbReference type="GO" id="GO:0005789">
    <property type="term" value="C:endoplasmic reticulum membrane"/>
    <property type="evidence" value="ECO:0007669"/>
    <property type="project" value="UniProtKB-SubCell"/>
</dbReference>
<proteinExistence type="inferred from homology"/>
<gene>
    <name evidence="14" type="ORF">AMSG_09173</name>
</gene>
<dbReference type="Proteomes" id="UP000054408">
    <property type="component" value="Unassembled WGS sequence"/>
</dbReference>
<dbReference type="eggNOG" id="KOG4123">
    <property type="taxonomic scope" value="Eukaryota"/>
</dbReference>
<evidence type="ECO:0000256" key="1">
    <source>
        <dbReference type="ARBA" id="ARBA00004477"/>
    </source>
</evidence>
<evidence type="ECO:0000256" key="7">
    <source>
        <dbReference type="ARBA" id="ARBA00022824"/>
    </source>
</evidence>
<evidence type="ECO:0000313" key="15">
    <source>
        <dbReference type="Proteomes" id="UP000054408"/>
    </source>
</evidence>
<feature type="region of interest" description="Disordered" evidence="12">
    <location>
        <begin position="128"/>
        <end position="158"/>
    </location>
</feature>
<feature type="signal peptide" evidence="13">
    <location>
        <begin position="1"/>
        <end position="25"/>
    </location>
</feature>
<keyword evidence="15" id="KW-1185">Reference proteome</keyword>
<dbReference type="GO" id="GO:0000026">
    <property type="term" value="F:alpha-1,2-mannosyltransferase activity"/>
    <property type="evidence" value="ECO:0007669"/>
    <property type="project" value="TreeGrafter"/>
</dbReference>
<evidence type="ECO:0000256" key="9">
    <source>
        <dbReference type="ARBA" id="ARBA00023136"/>
    </source>
</evidence>
<evidence type="ECO:0000256" key="2">
    <source>
        <dbReference type="ARBA" id="ARBA00004687"/>
    </source>
</evidence>
<keyword evidence="7 11" id="KW-0256">Endoplasmic reticulum</keyword>
<dbReference type="RefSeq" id="XP_013754883.1">
    <property type="nucleotide sequence ID" value="XM_013899429.1"/>
</dbReference>
<feature type="transmembrane region" description="Helical" evidence="11">
    <location>
        <begin position="346"/>
        <end position="366"/>
    </location>
</feature>
<feature type="transmembrane region" description="Helical" evidence="11">
    <location>
        <begin position="237"/>
        <end position="264"/>
    </location>
</feature>
<dbReference type="OrthoDB" id="10066429at2759"/>
<dbReference type="EMBL" id="GL349477">
    <property type="protein sequence ID" value="KNC52996.1"/>
    <property type="molecule type" value="Genomic_DNA"/>
</dbReference>
<evidence type="ECO:0000256" key="8">
    <source>
        <dbReference type="ARBA" id="ARBA00022989"/>
    </source>
</evidence>
<feature type="transmembrane region" description="Helical" evidence="11">
    <location>
        <begin position="373"/>
        <end position="393"/>
    </location>
</feature>
<keyword evidence="9 11" id="KW-0472">Membrane</keyword>
<evidence type="ECO:0000256" key="4">
    <source>
        <dbReference type="ARBA" id="ARBA00022676"/>
    </source>
</evidence>
<keyword evidence="5 14" id="KW-0808">Transferase</keyword>
<evidence type="ECO:0000256" key="11">
    <source>
        <dbReference type="RuleBase" id="RU363075"/>
    </source>
</evidence>
<evidence type="ECO:0000256" key="6">
    <source>
        <dbReference type="ARBA" id="ARBA00022692"/>
    </source>
</evidence>
<dbReference type="GeneID" id="25567686"/>
<evidence type="ECO:0000313" key="14">
    <source>
        <dbReference type="EMBL" id="KNC52996.1"/>
    </source>
</evidence>
<evidence type="ECO:0000256" key="5">
    <source>
        <dbReference type="ARBA" id="ARBA00022679"/>
    </source>
</evidence>
<keyword evidence="13" id="KW-0732">Signal</keyword>
<evidence type="ECO:0000256" key="13">
    <source>
        <dbReference type="SAM" id="SignalP"/>
    </source>
</evidence>
<keyword evidence="4 11" id="KW-0328">Glycosyltransferase</keyword>
<comment type="similarity">
    <text evidence="10">Belongs to the glycosyltransferase 22 family. PIGZ subfamily.</text>
</comment>
<dbReference type="GO" id="GO:0006506">
    <property type="term" value="P:GPI anchor biosynthetic process"/>
    <property type="evidence" value="ECO:0007669"/>
    <property type="project" value="UniProtKB-KW"/>
</dbReference>
<protein>
    <recommendedName>
        <fullName evidence="11">Mannosyltransferase</fullName>
        <ecNumber evidence="11">2.4.1.-</ecNumber>
    </recommendedName>
</protein>